<comment type="caution">
    <text evidence="2">The sequence shown here is derived from an EMBL/GenBank/DDBJ whole genome shotgun (WGS) entry which is preliminary data.</text>
</comment>
<keyword evidence="3" id="KW-1185">Reference proteome</keyword>
<dbReference type="AlphaFoldDB" id="A0A9X3NDN1"/>
<sequence>MARTRDIRTNQLDVACDICGRTLLRGEHPEHYLAGGERRTVCDLCITRAQHEGWIRESGADDLELRHPRSEGRGLIDRFRAGRRDRAASRQEPGEPEYDELPAAPPSRLEPPPPVRAPRPEPAPAPPPRSASRNIRAVPTNADLKMQRALDVFNTSDHTRTVGGVARSLGPPAVCVRPRPDRPAVVAITVMWELSWYRFEVDLSDEAGGVRRDAQGDELSELIPEEQVPNAAADERGALHLQINT</sequence>
<feature type="region of interest" description="Disordered" evidence="1">
    <location>
        <begin position="76"/>
        <end position="135"/>
    </location>
</feature>
<gene>
    <name evidence="2" type="ORF">OJ997_28000</name>
</gene>
<feature type="compositionally biased region" description="Pro residues" evidence="1">
    <location>
        <begin position="103"/>
        <end position="129"/>
    </location>
</feature>
<dbReference type="Proteomes" id="UP001147653">
    <property type="component" value="Unassembled WGS sequence"/>
</dbReference>
<evidence type="ECO:0000313" key="3">
    <source>
        <dbReference type="Proteomes" id="UP001147653"/>
    </source>
</evidence>
<dbReference type="EMBL" id="JAPDDP010000070">
    <property type="protein sequence ID" value="MDA0184184.1"/>
    <property type="molecule type" value="Genomic_DNA"/>
</dbReference>
<reference evidence="2" key="1">
    <citation type="submission" date="2022-10" db="EMBL/GenBank/DDBJ databases">
        <title>The WGS of Solirubrobacter phytolaccae KCTC 29190.</title>
        <authorList>
            <person name="Jiang Z."/>
        </authorList>
    </citation>
    <scope>NUCLEOTIDE SEQUENCE</scope>
    <source>
        <strain evidence="2">KCTC 29190</strain>
    </source>
</reference>
<dbReference type="RefSeq" id="WP_270028601.1">
    <property type="nucleotide sequence ID" value="NZ_JAPDDP010000070.1"/>
</dbReference>
<protein>
    <submittedName>
        <fullName evidence="2">Uncharacterized protein</fullName>
    </submittedName>
</protein>
<evidence type="ECO:0000313" key="2">
    <source>
        <dbReference type="EMBL" id="MDA0184184.1"/>
    </source>
</evidence>
<proteinExistence type="predicted"/>
<feature type="compositionally biased region" description="Basic and acidic residues" evidence="1">
    <location>
        <begin position="76"/>
        <end position="93"/>
    </location>
</feature>
<organism evidence="2 3">
    <name type="scientific">Solirubrobacter phytolaccae</name>
    <dbReference type="NCBI Taxonomy" id="1404360"/>
    <lineage>
        <taxon>Bacteria</taxon>
        <taxon>Bacillati</taxon>
        <taxon>Actinomycetota</taxon>
        <taxon>Thermoleophilia</taxon>
        <taxon>Solirubrobacterales</taxon>
        <taxon>Solirubrobacteraceae</taxon>
        <taxon>Solirubrobacter</taxon>
    </lineage>
</organism>
<accession>A0A9X3NDN1</accession>
<name>A0A9X3NDN1_9ACTN</name>
<evidence type="ECO:0000256" key="1">
    <source>
        <dbReference type="SAM" id="MobiDB-lite"/>
    </source>
</evidence>